<dbReference type="PANTHER" id="PTHR31544:SF2">
    <property type="entry name" value="AIG2-LIKE PROTEIN D"/>
    <property type="match status" value="1"/>
</dbReference>
<organism evidence="4 5">
    <name type="scientific">Draconibacterium aestuarii</name>
    <dbReference type="NCBI Taxonomy" id="2998507"/>
    <lineage>
        <taxon>Bacteria</taxon>
        <taxon>Pseudomonadati</taxon>
        <taxon>Bacteroidota</taxon>
        <taxon>Bacteroidia</taxon>
        <taxon>Marinilabiliales</taxon>
        <taxon>Prolixibacteraceae</taxon>
        <taxon>Draconibacterium</taxon>
    </lineage>
</organism>
<proteinExistence type="predicted"/>
<dbReference type="PANTHER" id="PTHR31544">
    <property type="entry name" value="AIG2-LIKE PROTEIN D"/>
    <property type="match status" value="1"/>
</dbReference>
<dbReference type="CDD" id="cd06661">
    <property type="entry name" value="GGCT_like"/>
    <property type="match status" value="1"/>
</dbReference>
<dbReference type="InterPro" id="IPR036568">
    <property type="entry name" value="GGCT-like_sf"/>
</dbReference>
<feature type="domain" description="Gamma-glutamylcyclotransferase AIG2-like" evidence="3">
    <location>
        <begin position="4"/>
        <end position="113"/>
    </location>
</feature>
<dbReference type="InterPro" id="IPR013024">
    <property type="entry name" value="GGCT-like"/>
</dbReference>
<comment type="caution">
    <text evidence="4">The sequence shown here is derived from an EMBL/GenBank/DDBJ whole genome shotgun (WGS) entry which is preliminary data.</text>
</comment>
<evidence type="ECO:0000313" key="5">
    <source>
        <dbReference type="Proteomes" id="UP001145087"/>
    </source>
</evidence>
<dbReference type="AlphaFoldDB" id="A0A9X3FCK4"/>
<accession>A0A9X3FCK4</accession>
<keyword evidence="1" id="KW-0808">Transferase</keyword>
<keyword evidence="5" id="KW-1185">Reference proteome</keyword>
<reference evidence="4" key="1">
    <citation type="submission" date="2022-11" db="EMBL/GenBank/DDBJ databases">
        <title>Marilongibacter aestuarii gen. nov., sp. nov., isolated from tidal flat sediment.</title>
        <authorList>
            <person name="Jiayan W."/>
        </authorList>
    </citation>
    <scope>NUCLEOTIDE SEQUENCE</scope>
    <source>
        <strain evidence="4">Z1-6</strain>
    </source>
</reference>
<sequence length="147" mass="16967">MKNLFVYGSLLFPEILEGLTGKLFKTSDAILHGFKRYAVKGADYPAIVENTSSKVKGKIVSGVDEKSMQTITYYEGDQYDIVPLKIVFENDVIETFVFVWNLEQDDLETQDWDAKRFEQESLPYYLTEVVPETVEEFRRIDFRASLG</sequence>
<dbReference type="GO" id="GO:0016740">
    <property type="term" value="F:transferase activity"/>
    <property type="evidence" value="ECO:0007669"/>
    <property type="project" value="UniProtKB-KW"/>
</dbReference>
<dbReference type="EMBL" id="JAPOHD010000062">
    <property type="protein sequence ID" value="MCY1722681.1"/>
    <property type="molecule type" value="Genomic_DNA"/>
</dbReference>
<evidence type="ECO:0000256" key="1">
    <source>
        <dbReference type="ARBA" id="ARBA00022679"/>
    </source>
</evidence>
<dbReference type="InterPro" id="IPR045038">
    <property type="entry name" value="AIG2-like"/>
</dbReference>
<gene>
    <name evidence="4" type="ORF">OU798_20190</name>
</gene>
<evidence type="ECO:0000256" key="2">
    <source>
        <dbReference type="ARBA" id="ARBA00030602"/>
    </source>
</evidence>
<evidence type="ECO:0000313" key="4">
    <source>
        <dbReference type="EMBL" id="MCY1722681.1"/>
    </source>
</evidence>
<dbReference type="Gene3D" id="3.10.490.10">
    <property type="entry name" value="Gamma-glutamyl cyclotransferase-like"/>
    <property type="match status" value="1"/>
</dbReference>
<protein>
    <recommendedName>
        <fullName evidence="2">Putative gamma-glutamylcyclotransferase</fullName>
    </recommendedName>
</protein>
<evidence type="ECO:0000259" key="3">
    <source>
        <dbReference type="Pfam" id="PF06094"/>
    </source>
</evidence>
<name>A0A9X3FCK4_9BACT</name>
<dbReference type="SUPFAM" id="SSF110857">
    <property type="entry name" value="Gamma-glutamyl cyclotransferase-like"/>
    <property type="match status" value="1"/>
</dbReference>
<dbReference type="InterPro" id="IPR009288">
    <property type="entry name" value="AIG2-like_dom"/>
</dbReference>
<dbReference type="Pfam" id="PF06094">
    <property type="entry name" value="GGACT"/>
    <property type="match status" value="1"/>
</dbReference>
<dbReference type="Proteomes" id="UP001145087">
    <property type="component" value="Unassembled WGS sequence"/>
</dbReference>
<dbReference type="RefSeq" id="WP_343335007.1">
    <property type="nucleotide sequence ID" value="NZ_JAPOHD010000062.1"/>
</dbReference>